<reference evidence="1 2" key="1">
    <citation type="submission" date="2020-08" db="EMBL/GenBank/DDBJ databases">
        <title>Genomic Encyclopedia of Type Strains, Phase IV (KMG-IV): sequencing the most valuable type-strain genomes for metagenomic binning, comparative biology and taxonomic classification.</title>
        <authorList>
            <person name="Goeker M."/>
        </authorList>
    </citation>
    <scope>NUCLEOTIDE SEQUENCE [LARGE SCALE GENOMIC DNA]</scope>
    <source>
        <strain evidence="1 2">DSM 101791</strain>
    </source>
</reference>
<dbReference type="RefSeq" id="WP_184027195.1">
    <property type="nucleotide sequence ID" value="NZ_JACHFN010000004.1"/>
</dbReference>
<dbReference type="Proteomes" id="UP000525389">
    <property type="component" value="Unassembled WGS sequence"/>
</dbReference>
<proteinExistence type="predicted"/>
<dbReference type="EMBL" id="JACHFN010000004">
    <property type="protein sequence ID" value="MBB5233959.1"/>
    <property type="molecule type" value="Genomic_DNA"/>
</dbReference>
<dbReference type="InterPro" id="IPR011008">
    <property type="entry name" value="Dimeric_a/b-barrel"/>
</dbReference>
<sequence>MSAPAGPVVSLTLNRYGERRAWEGFTRMGRDHLHLRGVPGLRFYRLLGTGRGADLTLGADWRRWARLGVWASRREFERFEESRWRAQERGRVAESYTLLLRPVRWHGRWGGREPFGPALRHTAGEAPDASGPLAVLTRASVRPGQLAAFWRAVPASQAGLRGHPGLLASLGLGETPLLHQVTFSVWRSPADLRAFAYQGAGHREAIARTRREGWYREELFARFTVLAAGGRWDGHDPLQEALAPVPAPAPQP</sequence>
<dbReference type="CDD" id="cd21650">
    <property type="entry name" value="CrtA-like"/>
    <property type="match status" value="1"/>
</dbReference>
<comment type="caution">
    <text evidence="1">The sequence shown here is derived from an EMBL/GenBank/DDBJ whole genome shotgun (WGS) entry which is preliminary data.</text>
</comment>
<evidence type="ECO:0000313" key="2">
    <source>
        <dbReference type="Proteomes" id="UP000525389"/>
    </source>
</evidence>
<dbReference type="GO" id="GO:0004497">
    <property type="term" value="F:monooxygenase activity"/>
    <property type="evidence" value="ECO:0007669"/>
    <property type="project" value="UniProtKB-KW"/>
</dbReference>
<dbReference type="AlphaFoldDB" id="A0A7W8LPQ7"/>
<keyword evidence="1" id="KW-0503">Monooxygenase</keyword>
<keyword evidence="2" id="KW-1185">Reference proteome</keyword>
<accession>A0A7W8LPQ7</accession>
<protein>
    <submittedName>
        <fullName evidence="1">Heme-degrading monooxygenase HmoA</fullName>
    </submittedName>
</protein>
<dbReference type="InterPro" id="IPR049574">
    <property type="entry name" value="CrtA-like"/>
</dbReference>
<dbReference type="SUPFAM" id="SSF54909">
    <property type="entry name" value="Dimeric alpha+beta barrel"/>
    <property type="match status" value="1"/>
</dbReference>
<name>A0A7W8LPQ7_9DEIO</name>
<evidence type="ECO:0000313" key="1">
    <source>
        <dbReference type="EMBL" id="MBB5233959.1"/>
    </source>
</evidence>
<gene>
    <name evidence="1" type="ORF">HNQ09_001397</name>
</gene>
<organism evidence="1 2">
    <name type="scientific">Deinococcus budaensis</name>
    <dbReference type="NCBI Taxonomy" id="1665626"/>
    <lineage>
        <taxon>Bacteria</taxon>
        <taxon>Thermotogati</taxon>
        <taxon>Deinococcota</taxon>
        <taxon>Deinococci</taxon>
        <taxon>Deinococcales</taxon>
        <taxon>Deinococcaceae</taxon>
        <taxon>Deinococcus</taxon>
    </lineage>
</organism>
<keyword evidence="1" id="KW-0560">Oxidoreductase</keyword>